<dbReference type="EMBL" id="GG745343">
    <property type="protein sequence ID" value="KNE64086.1"/>
    <property type="molecule type" value="Genomic_DNA"/>
</dbReference>
<dbReference type="Proteomes" id="UP000054350">
    <property type="component" value="Unassembled WGS sequence"/>
</dbReference>
<keyword evidence="2" id="KW-0472">Membrane</keyword>
<dbReference type="AlphaFoldDB" id="A0A0L0SNJ0"/>
<organism evidence="3 4">
    <name type="scientific">Allomyces macrogynus (strain ATCC 38327)</name>
    <name type="common">Allomyces javanicus var. macrogynus</name>
    <dbReference type="NCBI Taxonomy" id="578462"/>
    <lineage>
        <taxon>Eukaryota</taxon>
        <taxon>Fungi</taxon>
        <taxon>Fungi incertae sedis</taxon>
        <taxon>Blastocladiomycota</taxon>
        <taxon>Blastocladiomycetes</taxon>
        <taxon>Blastocladiales</taxon>
        <taxon>Blastocladiaceae</taxon>
        <taxon>Allomyces</taxon>
    </lineage>
</organism>
<dbReference type="OrthoDB" id="5579373at2759"/>
<reference evidence="3 4" key="1">
    <citation type="submission" date="2009-11" db="EMBL/GenBank/DDBJ databases">
        <title>Annotation of Allomyces macrogynus ATCC 38327.</title>
        <authorList>
            <consortium name="The Broad Institute Genome Sequencing Platform"/>
            <person name="Russ C."/>
            <person name="Cuomo C."/>
            <person name="Burger G."/>
            <person name="Gray M.W."/>
            <person name="Holland P.W.H."/>
            <person name="King N."/>
            <person name="Lang F.B.F."/>
            <person name="Roger A.J."/>
            <person name="Ruiz-Trillo I."/>
            <person name="Young S.K."/>
            <person name="Zeng Q."/>
            <person name="Gargeya S."/>
            <person name="Fitzgerald M."/>
            <person name="Haas B."/>
            <person name="Abouelleil A."/>
            <person name="Alvarado L."/>
            <person name="Arachchi H.M."/>
            <person name="Berlin A."/>
            <person name="Chapman S.B."/>
            <person name="Gearin G."/>
            <person name="Goldberg J."/>
            <person name="Griggs A."/>
            <person name="Gujja S."/>
            <person name="Hansen M."/>
            <person name="Heiman D."/>
            <person name="Howarth C."/>
            <person name="Larimer J."/>
            <person name="Lui A."/>
            <person name="MacDonald P.J.P."/>
            <person name="McCowen C."/>
            <person name="Montmayeur A."/>
            <person name="Murphy C."/>
            <person name="Neiman D."/>
            <person name="Pearson M."/>
            <person name="Priest M."/>
            <person name="Roberts A."/>
            <person name="Saif S."/>
            <person name="Shea T."/>
            <person name="Sisk P."/>
            <person name="Stolte C."/>
            <person name="Sykes S."/>
            <person name="Wortman J."/>
            <person name="Nusbaum C."/>
            <person name="Birren B."/>
        </authorList>
    </citation>
    <scope>NUCLEOTIDE SEQUENCE [LARGE SCALE GENOMIC DNA]</scope>
    <source>
        <strain evidence="3 4">ATCC 38327</strain>
    </source>
</reference>
<feature type="region of interest" description="Disordered" evidence="1">
    <location>
        <begin position="1"/>
        <end position="21"/>
    </location>
</feature>
<evidence type="ECO:0000313" key="3">
    <source>
        <dbReference type="EMBL" id="KNE64086.1"/>
    </source>
</evidence>
<protein>
    <submittedName>
        <fullName evidence="3">Uncharacterized protein</fullName>
    </submittedName>
</protein>
<accession>A0A0L0SNJ0</accession>
<dbReference type="VEuPathDB" id="FungiDB:AMAG_09148"/>
<feature type="region of interest" description="Disordered" evidence="1">
    <location>
        <begin position="293"/>
        <end position="409"/>
    </location>
</feature>
<evidence type="ECO:0000313" key="4">
    <source>
        <dbReference type="Proteomes" id="UP000054350"/>
    </source>
</evidence>
<evidence type="ECO:0000256" key="2">
    <source>
        <dbReference type="SAM" id="Phobius"/>
    </source>
</evidence>
<reference evidence="4" key="2">
    <citation type="submission" date="2009-11" db="EMBL/GenBank/DDBJ databases">
        <title>The Genome Sequence of Allomyces macrogynus strain ATCC 38327.</title>
        <authorList>
            <consortium name="The Broad Institute Genome Sequencing Platform"/>
            <person name="Russ C."/>
            <person name="Cuomo C."/>
            <person name="Shea T."/>
            <person name="Young S.K."/>
            <person name="Zeng Q."/>
            <person name="Koehrsen M."/>
            <person name="Haas B."/>
            <person name="Borodovsky M."/>
            <person name="Guigo R."/>
            <person name="Alvarado L."/>
            <person name="Berlin A."/>
            <person name="Borenstein D."/>
            <person name="Chen Z."/>
            <person name="Engels R."/>
            <person name="Freedman E."/>
            <person name="Gellesch M."/>
            <person name="Goldberg J."/>
            <person name="Griggs A."/>
            <person name="Gujja S."/>
            <person name="Heiman D."/>
            <person name="Hepburn T."/>
            <person name="Howarth C."/>
            <person name="Jen D."/>
            <person name="Larson L."/>
            <person name="Lewis B."/>
            <person name="Mehta T."/>
            <person name="Park D."/>
            <person name="Pearson M."/>
            <person name="Roberts A."/>
            <person name="Saif S."/>
            <person name="Shenoy N."/>
            <person name="Sisk P."/>
            <person name="Stolte C."/>
            <person name="Sykes S."/>
            <person name="Walk T."/>
            <person name="White J."/>
            <person name="Yandava C."/>
            <person name="Burger G."/>
            <person name="Gray M.W."/>
            <person name="Holland P.W.H."/>
            <person name="King N."/>
            <person name="Lang F.B.F."/>
            <person name="Roger A.J."/>
            <person name="Ruiz-Trillo I."/>
            <person name="Lander E."/>
            <person name="Nusbaum C."/>
        </authorList>
    </citation>
    <scope>NUCLEOTIDE SEQUENCE [LARGE SCALE GENOMIC DNA]</scope>
    <source>
        <strain evidence="4">ATCC 38327</strain>
    </source>
</reference>
<keyword evidence="2" id="KW-0812">Transmembrane</keyword>
<keyword evidence="4" id="KW-1185">Reference proteome</keyword>
<evidence type="ECO:0000256" key="1">
    <source>
        <dbReference type="SAM" id="MobiDB-lite"/>
    </source>
</evidence>
<proteinExistence type="predicted"/>
<gene>
    <name evidence="3" type="ORF">AMAG_09148</name>
</gene>
<name>A0A0L0SNJ0_ALLM3</name>
<sequence length="441" mass="46325">MRVPSIQPSTGTVRPTSSSQHLPVITTAKDADMTAAVRPTTTLKVWLARSGAMFFAAVALLALVQVWAPTTPAISTTASVALKDTPAPAPIAFDVRAIANLRKRATYGCPQSVSAFSSVFATTNSAWYPLVSAGASEYSMCTDLRLAVFIGNIAHETARLTVFLNSEDGGAGALHMIPSNWKYAFQGLGLTYDSTNYGNNDANRKVMLNPNVMFRVAGWWFYSGASVVMGNTCSGMYTFADALDGSKPLNVDTNNRAVLDKVNRCIYGNIADPGAEQRFRYINDAYQALKNQTSTTTTTTRTTSSSTSTTSTTVSTTSSSSTASTTQTTVTTSSTPTSSTTKPSTSTAATTSSVKPSTTTTLTTSKPATTTLTTSKPATTTLTTPKPATTTAATSKPATTTTIKPATTSTTVKPATTTSLKVSTTVKPTTTTKLCTSFFCF</sequence>
<keyword evidence="2" id="KW-1133">Transmembrane helix</keyword>
<feature type="transmembrane region" description="Helical" evidence="2">
    <location>
        <begin position="46"/>
        <end position="68"/>
    </location>
</feature>